<dbReference type="SUPFAM" id="SSF52799">
    <property type="entry name" value="(Phosphotyrosine protein) phosphatases II"/>
    <property type="match status" value="1"/>
</dbReference>
<dbReference type="InterPro" id="IPR000242">
    <property type="entry name" value="PTP_cat"/>
</dbReference>
<dbReference type="Proteomes" id="UP000806528">
    <property type="component" value="Unassembled WGS sequence"/>
</dbReference>
<evidence type="ECO:0000259" key="1">
    <source>
        <dbReference type="Pfam" id="PF00102"/>
    </source>
</evidence>
<comment type="caution">
    <text evidence="2">The sequence shown here is derived from an EMBL/GenBank/DDBJ whole genome shotgun (WGS) entry which is preliminary data.</text>
</comment>
<accession>A0ABR9P9D2</accession>
<evidence type="ECO:0000313" key="3">
    <source>
        <dbReference type="Proteomes" id="UP000806528"/>
    </source>
</evidence>
<dbReference type="InterPro" id="IPR029021">
    <property type="entry name" value="Prot-tyrosine_phosphatase-like"/>
</dbReference>
<dbReference type="RefSeq" id="WP_193123057.1">
    <property type="nucleotide sequence ID" value="NZ_JADBGI010000015.1"/>
</dbReference>
<dbReference type="Gene3D" id="3.90.190.10">
    <property type="entry name" value="Protein tyrosine phosphatase superfamily"/>
    <property type="match status" value="1"/>
</dbReference>
<dbReference type="Pfam" id="PF00102">
    <property type="entry name" value="Y_phosphatase"/>
    <property type="match status" value="1"/>
</dbReference>
<keyword evidence="3" id="KW-1185">Reference proteome</keyword>
<reference evidence="2 3" key="1">
    <citation type="submission" date="2020-09" db="EMBL/GenBank/DDBJ databases">
        <title>Diversity and distribution of actinomycetes associated with coral in the coast of Hainan.</title>
        <authorList>
            <person name="Li F."/>
        </authorList>
    </citation>
    <scope>NUCLEOTIDE SEQUENCE [LARGE SCALE GENOMIC DNA]</scope>
    <source>
        <strain evidence="2 3">HNM0947</strain>
    </source>
</reference>
<dbReference type="EMBL" id="JADBGI010000015">
    <property type="protein sequence ID" value="MBE3000449.1"/>
    <property type="molecule type" value="Genomic_DNA"/>
</dbReference>
<protein>
    <submittedName>
        <fullName evidence="2">Protein phosphatase</fullName>
    </submittedName>
</protein>
<organism evidence="2 3">
    <name type="scientific">Nocardiopsis coralli</name>
    <dbReference type="NCBI Taxonomy" id="2772213"/>
    <lineage>
        <taxon>Bacteria</taxon>
        <taxon>Bacillati</taxon>
        <taxon>Actinomycetota</taxon>
        <taxon>Actinomycetes</taxon>
        <taxon>Streptosporangiales</taxon>
        <taxon>Nocardiopsidaceae</taxon>
        <taxon>Nocardiopsis</taxon>
    </lineage>
</organism>
<feature type="domain" description="Tyrosine-protein phosphatase" evidence="1">
    <location>
        <begin position="52"/>
        <end position="119"/>
    </location>
</feature>
<name>A0ABR9P9D2_9ACTN</name>
<evidence type="ECO:0000313" key="2">
    <source>
        <dbReference type="EMBL" id="MBE3000449.1"/>
    </source>
</evidence>
<gene>
    <name evidence="2" type="ORF">IDM40_17330</name>
</gene>
<proteinExistence type="predicted"/>
<sequence length="147" mass="16717">MSTTWEPRSPGVLQLPSGRLFRGRGLAKTFPEGPRPDFALYLLGHEPPTVTWTNRWLHWPDFGLPTDRKAAAEAFWEAWERAETERVEIACEGGHGRTGTSLSCLAVLDGMPAREAVSFVRYNYDHNAVETPWQQRYVTRFADQVRG</sequence>